<keyword evidence="2" id="KW-0808">Transferase</keyword>
<dbReference type="InterPro" id="IPR027417">
    <property type="entry name" value="P-loop_NTPase"/>
</dbReference>
<dbReference type="InterPro" id="IPR000863">
    <property type="entry name" value="Sulfotransferase_dom"/>
</dbReference>
<evidence type="ECO:0000256" key="1">
    <source>
        <dbReference type="ARBA" id="ARBA00005771"/>
    </source>
</evidence>
<evidence type="ECO:0000313" key="5">
    <source>
        <dbReference type="Proteomes" id="UP001320702"/>
    </source>
</evidence>
<gene>
    <name evidence="4" type="ORF">MU516_16165</name>
</gene>
<comment type="caution">
    <text evidence="4">The sequence shown here is derived from an EMBL/GenBank/DDBJ whole genome shotgun (WGS) entry which is preliminary data.</text>
</comment>
<evidence type="ECO:0000259" key="3">
    <source>
        <dbReference type="Pfam" id="PF00685"/>
    </source>
</evidence>
<keyword evidence="5" id="KW-1185">Reference proteome</keyword>
<evidence type="ECO:0000256" key="2">
    <source>
        <dbReference type="ARBA" id="ARBA00022679"/>
    </source>
</evidence>
<name>A0ABT2KCX5_9RHOB</name>
<dbReference type="PANTHER" id="PTHR11783">
    <property type="entry name" value="SULFOTRANSFERASE SULT"/>
    <property type="match status" value="1"/>
</dbReference>
<dbReference type="Pfam" id="PF00685">
    <property type="entry name" value="Sulfotransfer_1"/>
    <property type="match status" value="1"/>
</dbReference>
<dbReference type="EMBL" id="JANAVZ010000011">
    <property type="protein sequence ID" value="MCT4334398.1"/>
    <property type="molecule type" value="Genomic_DNA"/>
</dbReference>
<sequence length="258" mass="29460">MDFKHKTYAHLAPEFVLHSAESYERHVAMPTPVGQIPAEWSFVINSMPKSGTLWVAAMLSAALPENAQTRVNFSHACDGPSELTAHGIRCVVLVRDLRDIVVSWFHETRRNDLRAGYDVPRFASVETFYFEHLLGLLRTSPRFGQGNLEPWLDFVSARAFPILRFEDLLARPEKSLAKVMTFWKIRIPSEKIVKIAKAHHFETMARARGGGSVPVERWISEGHLHRGRCGDWRSEMSGRVERDISARFAIYQERLGYA</sequence>
<dbReference type="Proteomes" id="UP001320702">
    <property type="component" value="Unassembled WGS sequence"/>
</dbReference>
<reference evidence="4 5" key="1">
    <citation type="submission" date="2022-04" db="EMBL/GenBank/DDBJ databases">
        <title>Paracoccus sp. YLB-12 draft genome sequence.</title>
        <authorList>
            <person name="Yu L."/>
        </authorList>
    </citation>
    <scope>NUCLEOTIDE SEQUENCE [LARGE SCALE GENOMIC DNA]</scope>
    <source>
        <strain evidence="4 5">YLB-12</strain>
    </source>
</reference>
<protein>
    <submittedName>
        <fullName evidence="4">Sulfotransferase domain-containing protein</fullName>
    </submittedName>
</protein>
<dbReference type="SUPFAM" id="SSF52540">
    <property type="entry name" value="P-loop containing nucleoside triphosphate hydrolases"/>
    <property type="match status" value="1"/>
</dbReference>
<proteinExistence type="inferred from homology"/>
<evidence type="ECO:0000313" key="4">
    <source>
        <dbReference type="EMBL" id="MCT4334398.1"/>
    </source>
</evidence>
<comment type="similarity">
    <text evidence="1">Belongs to the sulfotransferase 1 family.</text>
</comment>
<dbReference type="Gene3D" id="3.40.50.300">
    <property type="entry name" value="P-loop containing nucleotide triphosphate hydrolases"/>
    <property type="match status" value="1"/>
</dbReference>
<organism evidence="4 5">
    <name type="scientific">Paracoccus maritimus</name>
    <dbReference type="NCBI Taxonomy" id="2933292"/>
    <lineage>
        <taxon>Bacteria</taxon>
        <taxon>Pseudomonadati</taxon>
        <taxon>Pseudomonadota</taxon>
        <taxon>Alphaproteobacteria</taxon>
        <taxon>Rhodobacterales</taxon>
        <taxon>Paracoccaceae</taxon>
        <taxon>Paracoccus</taxon>
    </lineage>
</organism>
<accession>A0ABT2KCX5</accession>
<feature type="domain" description="Sulfotransferase" evidence="3">
    <location>
        <begin position="80"/>
        <end position="245"/>
    </location>
</feature>
<dbReference type="RefSeq" id="WP_260278313.1">
    <property type="nucleotide sequence ID" value="NZ_JANAVZ010000011.1"/>
</dbReference>